<dbReference type="PROSITE" id="PS51186">
    <property type="entry name" value="GNAT"/>
    <property type="match status" value="1"/>
</dbReference>
<keyword evidence="4" id="KW-1185">Reference proteome</keyword>
<evidence type="ECO:0000259" key="2">
    <source>
        <dbReference type="PROSITE" id="PS51186"/>
    </source>
</evidence>
<gene>
    <name evidence="3" type="ORF">I8D64_10115</name>
</gene>
<dbReference type="InterPro" id="IPR016181">
    <property type="entry name" value="Acyl_CoA_acyltransferase"/>
</dbReference>
<dbReference type="RefSeq" id="WP_200502416.1">
    <property type="nucleotide sequence ID" value="NZ_JAEDAJ010000005.1"/>
</dbReference>
<accession>A0ABS1BAS2</accession>
<dbReference type="Proteomes" id="UP000612352">
    <property type="component" value="Unassembled WGS sequence"/>
</dbReference>
<dbReference type="InterPro" id="IPR000182">
    <property type="entry name" value="GNAT_dom"/>
</dbReference>
<dbReference type="EMBL" id="JAEDAJ010000005">
    <property type="protein sequence ID" value="MBK0331759.1"/>
    <property type="molecule type" value="Genomic_DNA"/>
</dbReference>
<organism evidence="3 4">
    <name type="scientific">Brachybacterium halotolerans</name>
    <dbReference type="NCBI Taxonomy" id="2795215"/>
    <lineage>
        <taxon>Bacteria</taxon>
        <taxon>Bacillati</taxon>
        <taxon>Actinomycetota</taxon>
        <taxon>Actinomycetes</taxon>
        <taxon>Micrococcales</taxon>
        <taxon>Dermabacteraceae</taxon>
        <taxon>Brachybacterium</taxon>
    </lineage>
</organism>
<dbReference type="Pfam" id="PF13508">
    <property type="entry name" value="Acetyltransf_7"/>
    <property type="match status" value="1"/>
</dbReference>
<evidence type="ECO:0000313" key="3">
    <source>
        <dbReference type="EMBL" id="MBK0331759.1"/>
    </source>
</evidence>
<comment type="caution">
    <text evidence="3">The sequence shown here is derived from an EMBL/GenBank/DDBJ whole genome shotgun (WGS) entry which is preliminary data.</text>
</comment>
<dbReference type="CDD" id="cd04301">
    <property type="entry name" value="NAT_SF"/>
    <property type="match status" value="1"/>
</dbReference>
<protein>
    <submittedName>
        <fullName evidence="3">GNAT family N-acetyltransferase</fullName>
    </submittedName>
</protein>
<feature type="domain" description="N-acetyltransferase" evidence="2">
    <location>
        <begin position="3"/>
        <end position="177"/>
    </location>
</feature>
<feature type="region of interest" description="Disordered" evidence="1">
    <location>
        <begin position="342"/>
        <end position="379"/>
    </location>
</feature>
<evidence type="ECO:0000313" key="4">
    <source>
        <dbReference type="Proteomes" id="UP000612352"/>
    </source>
</evidence>
<feature type="compositionally biased region" description="Basic and acidic residues" evidence="1">
    <location>
        <begin position="355"/>
        <end position="369"/>
    </location>
</feature>
<name>A0ABS1BAS2_9MICO</name>
<dbReference type="SUPFAM" id="SSF55729">
    <property type="entry name" value="Acyl-CoA N-acyltransferases (Nat)"/>
    <property type="match status" value="2"/>
</dbReference>
<proteinExistence type="predicted"/>
<sequence>MEITVRPLNVDEPGMLEQLNALDEANDRDLFGAVDKHTVAQRRAILADTPYWTVHRWVAEVEPMDGGASVVGLCTVHLAREENLDAVDLGLVVHPAYRGHGVATAMIEQALLPAIAASGRHQVSYWGEIPAEGDPDDPALPTRRIAARLGLERRTMGVCRTLALPVPTALLDELAAEAAERTDGYEIRLWDDAVPEEHLASFGVVLRQLDLDDPDEDFEYEAPQYTPERIRTFEKRRADAGTRALIAVALAPDGSIAAHSEIHVQSSAGTTVGWQENTLVMPGHRGHRLGLALKVANHRRLTQAFPDLERLVTWNSHVNPWMISINEKLGYEIAFREIGFQGQARVDGDEETPADETRADEKRGDEPRDPVTAASPVRG</sequence>
<reference evidence="3 4" key="1">
    <citation type="submission" date="2020-12" db="EMBL/GenBank/DDBJ databases">
        <title>Brachybacterium sp. MASK1Z-5, whole genome shotgun sequence.</title>
        <authorList>
            <person name="Tuo L."/>
        </authorList>
    </citation>
    <scope>NUCLEOTIDE SEQUENCE [LARGE SCALE GENOMIC DNA]</scope>
    <source>
        <strain evidence="3 4">MASK1Z-5</strain>
    </source>
</reference>
<evidence type="ECO:0000256" key="1">
    <source>
        <dbReference type="SAM" id="MobiDB-lite"/>
    </source>
</evidence>
<dbReference type="Gene3D" id="3.40.630.30">
    <property type="match status" value="1"/>
</dbReference>